<reference evidence="3" key="1">
    <citation type="submission" date="2023-03" db="EMBL/GenBank/DDBJ databases">
        <title>Massive genome expansion in bonnet fungi (Mycena s.s.) driven by repeated elements and novel gene families across ecological guilds.</title>
        <authorList>
            <consortium name="Lawrence Berkeley National Laboratory"/>
            <person name="Harder C.B."/>
            <person name="Miyauchi S."/>
            <person name="Viragh M."/>
            <person name="Kuo A."/>
            <person name="Thoen E."/>
            <person name="Andreopoulos B."/>
            <person name="Lu D."/>
            <person name="Skrede I."/>
            <person name="Drula E."/>
            <person name="Henrissat B."/>
            <person name="Morin E."/>
            <person name="Kohler A."/>
            <person name="Barry K."/>
            <person name="LaButti K."/>
            <person name="Morin E."/>
            <person name="Salamov A."/>
            <person name="Lipzen A."/>
            <person name="Mereny Z."/>
            <person name="Hegedus B."/>
            <person name="Baldrian P."/>
            <person name="Stursova M."/>
            <person name="Weitz H."/>
            <person name="Taylor A."/>
            <person name="Grigoriev I.V."/>
            <person name="Nagy L.G."/>
            <person name="Martin F."/>
            <person name="Kauserud H."/>
        </authorList>
    </citation>
    <scope>NUCLEOTIDE SEQUENCE</scope>
    <source>
        <strain evidence="3">CBHHK002</strain>
    </source>
</reference>
<gene>
    <name evidence="3" type="ORF">DFH08DRAFT_966812</name>
</gene>
<keyword evidence="2" id="KW-1133">Transmembrane helix</keyword>
<comment type="caution">
    <text evidence="3">The sequence shown here is derived from an EMBL/GenBank/DDBJ whole genome shotgun (WGS) entry which is preliminary data.</text>
</comment>
<keyword evidence="2" id="KW-0472">Membrane</keyword>
<name>A0AAD6ZNN4_9AGAR</name>
<proteinExistence type="predicted"/>
<organism evidence="3 4">
    <name type="scientific">Mycena albidolilacea</name>
    <dbReference type="NCBI Taxonomy" id="1033008"/>
    <lineage>
        <taxon>Eukaryota</taxon>
        <taxon>Fungi</taxon>
        <taxon>Dikarya</taxon>
        <taxon>Basidiomycota</taxon>
        <taxon>Agaricomycotina</taxon>
        <taxon>Agaricomycetes</taxon>
        <taxon>Agaricomycetidae</taxon>
        <taxon>Agaricales</taxon>
        <taxon>Marasmiineae</taxon>
        <taxon>Mycenaceae</taxon>
        <taxon>Mycena</taxon>
    </lineage>
</organism>
<dbReference type="AlphaFoldDB" id="A0AAD6ZNN4"/>
<evidence type="ECO:0000256" key="1">
    <source>
        <dbReference type="SAM" id="MobiDB-lite"/>
    </source>
</evidence>
<dbReference type="Proteomes" id="UP001218218">
    <property type="component" value="Unassembled WGS sequence"/>
</dbReference>
<evidence type="ECO:0000313" key="3">
    <source>
        <dbReference type="EMBL" id="KAJ7331072.1"/>
    </source>
</evidence>
<sequence length="480" mass="52780">MEGGVGVGDAPVLFHFNPAGLVVVPLILFLVCNLLVWAHWFCFGSRHRNPNFPMPKDVSDDADPALPFPGQFGPTGFATQHIRLKQLKKTELSDHCKTFGLAYSGNMATLTARLEAFSSDRSRWDSLIPGSTNTHKGPRKSNEDRKTKPKTSAIRRENLFQGADGVRVANTPITERSKDLRTAKDKEAIMPWARYIVTTYPYRPNAGHSGTGVPGAVSFPINNGNLAMQLQSVLLGARSEAAAVPDTAVAISSISCPVPPPSTAPTDGFVPAAVDSLMVSASPNADGNNTASTRTLLLAGGKSVTFRECDIPDPPAVSYTKNFEDLLGVWNDKFPQWTGTSPLVIKNVPIPLVNYPSVYKYWKGTQWHGIKKVWFQWKILVQAMLRTTLDDFRAQYSVPDKDGNLQRPKYTPLLRTLKLERAAEDEKLAALALAELTSDQLTYRKGSERIVMKKPAMIAAHYRKLTGLAADDVDDEEIEY</sequence>
<evidence type="ECO:0008006" key="5">
    <source>
        <dbReference type="Google" id="ProtNLM"/>
    </source>
</evidence>
<accession>A0AAD6ZNN4</accession>
<keyword evidence="4" id="KW-1185">Reference proteome</keyword>
<dbReference type="EMBL" id="JARIHO010000036">
    <property type="protein sequence ID" value="KAJ7331072.1"/>
    <property type="molecule type" value="Genomic_DNA"/>
</dbReference>
<feature type="transmembrane region" description="Helical" evidence="2">
    <location>
        <begin position="20"/>
        <end position="43"/>
    </location>
</feature>
<evidence type="ECO:0000256" key="2">
    <source>
        <dbReference type="SAM" id="Phobius"/>
    </source>
</evidence>
<keyword evidence="2" id="KW-0812">Transmembrane</keyword>
<feature type="region of interest" description="Disordered" evidence="1">
    <location>
        <begin position="125"/>
        <end position="152"/>
    </location>
</feature>
<protein>
    <recommendedName>
        <fullName evidence="5">SAP domain-containing protein</fullName>
    </recommendedName>
</protein>
<evidence type="ECO:0000313" key="4">
    <source>
        <dbReference type="Proteomes" id="UP001218218"/>
    </source>
</evidence>